<evidence type="ECO:0000313" key="1">
    <source>
        <dbReference type="EMBL" id="KYJ86772.1"/>
    </source>
</evidence>
<comment type="caution">
    <text evidence="1">The sequence shown here is derived from an EMBL/GenBank/DDBJ whole genome shotgun (WGS) entry which is preliminary data.</text>
</comment>
<keyword evidence="2" id="KW-1185">Reference proteome</keyword>
<gene>
    <name evidence="1" type="ORF">AS592_08065</name>
</gene>
<dbReference type="RefSeq" id="WP_067330119.1">
    <property type="nucleotide sequence ID" value="NZ_LNKT01000012.1"/>
</dbReference>
<dbReference type="STRING" id="1630136.AS592_08065"/>
<accession>A0A151CGU9</accession>
<evidence type="ECO:0000313" key="2">
    <source>
        <dbReference type="Proteomes" id="UP000075359"/>
    </source>
</evidence>
<proteinExistence type="predicted"/>
<dbReference type="Proteomes" id="UP000075359">
    <property type="component" value="Unassembled WGS sequence"/>
</dbReference>
<name>A0A151CGU9_9BACT</name>
<dbReference type="AlphaFoldDB" id="A0A151CGU9"/>
<evidence type="ECO:0008006" key="3">
    <source>
        <dbReference type="Google" id="ProtNLM"/>
    </source>
</evidence>
<dbReference type="OrthoDB" id="262857at2"/>
<sequence>MKKILLSILLMTAFSFAGGKVLYSLDFTKQKDGDAKAWLRSKGFKFLLDANKLSMKFQGGKLVIETSGEEAGMFGVKFPPSRYLKNIGSVRIVWGVDRFPKGANWAAGNNRLAIGTLISLGTKKLSSGLPLGINAAPPFFGPFIGQKERVGGRYLGMLYKEGGRYYCVSNKNGGATITTNFNISQKFQQEFKKPAPPVTAFGFQMNTEDTSGGAKAFIKSITFYSK</sequence>
<reference evidence="1 2" key="1">
    <citation type="submission" date="2015-11" db="EMBL/GenBank/DDBJ databases">
        <title>Draft genome of Sulfurovum riftiae 1812E, a member of the Epsilonproteobacteria isolated from the tube of the deep-sea hydrothermal vent tubewom Riftia pachyptila.</title>
        <authorList>
            <person name="Vetriani C."/>
            <person name="Giovannelli D."/>
        </authorList>
    </citation>
    <scope>NUCLEOTIDE SEQUENCE [LARGE SCALE GENOMIC DNA]</scope>
    <source>
        <strain evidence="1 2">1812E</strain>
    </source>
</reference>
<organism evidence="1 2">
    <name type="scientific">Sulfurovum riftiae</name>
    <dbReference type="NCBI Taxonomy" id="1630136"/>
    <lineage>
        <taxon>Bacteria</taxon>
        <taxon>Pseudomonadati</taxon>
        <taxon>Campylobacterota</taxon>
        <taxon>Epsilonproteobacteria</taxon>
        <taxon>Campylobacterales</taxon>
        <taxon>Sulfurovaceae</taxon>
        <taxon>Sulfurovum</taxon>
    </lineage>
</organism>
<dbReference type="EMBL" id="LNKT01000012">
    <property type="protein sequence ID" value="KYJ86772.1"/>
    <property type="molecule type" value="Genomic_DNA"/>
</dbReference>
<protein>
    <recommendedName>
        <fullName evidence="3">DUF1080 domain-containing protein</fullName>
    </recommendedName>
</protein>